<dbReference type="EMBL" id="AP026560">
    <property type="protein sequence ID" value="BDP41208.1"/>
    <property type="molecule type" value="Genomic_DNA"/>
</dbReference>
<dbReference type="SUPFAM" id="SSF55797">
    <property type="entry name" value="PR-1-like"/>
    <property type="match status" value="1"/>
</dbReference>
<accession>A0ABM8ABX3</accession>
<dbReference type="CDD" id="cd05379">
    <property type="entry name" value="CAP_bacterial"/>
    <property type="match status" value="1"/>
</dbReference>
<dbReference type="Pfam" id="PF00188">
    <property type="entry name" value="CAP"/>
    <property type="match status" value="1"/>
</dbReference>
<evidence type="ECO:0000259" key="2">
    <source>
        <dbReference type="Pfam" id="PF00188"/>
    </source>
</evidence>
<dbReference type="InterPro" id="IPR014044">
    <property type="entry name" value="CAP_dom"/>
</dbReference>
<sequence length="273" mass="29413">MEGMRSLLRGTLLSLLLTGVAHSQAGPPPGVRTALEGTFSRCGLHLVRSAHLDRVAAAYARLGTVKQAAAVAGYAYQKMQGLRMNGPLSFIVQSVGERCVEFREAQLIAYGVAPYGRGYALIVADPRIPPNLRGPSTEGKALLNATNAVRAKGADCGGKWMPPAPPLAWDDRLFAAAQLYAQRLATLNFTGHIDPYTGQGPQDRAQRVGFRGAVGENLQHGRNTALLAVQSLVTSPGHCENMLDPRWTVMGGSYWASENSNYGIHWVQLFGRF</sequence>
<protein>
    <recommendedName>
        <fullName evidence="2">SCP domain-containing protein</fullName>
    </recommendedName>
</protein>
<evidence type="ECO:0000313" key="3">
    <source>
        <dbReference type="EMBL" id="BDP41208.1"/>
    </source>
</evidence>
<evidence type="ECO:0000256" key="1">
    <source>
        <dbReference type="SAM" id="SignalP"/>
    </source>
</evidence>
<feature type="domain" description="SCP" evidence="2">
    <location>
        <begin position="144"/>
        <end position="270"/>
    </location>
</feature>
<dbReference type="Proteomes" id="UP001064971">
    <property type="component" value="Chromosome"/>
</dbReference>
<dbReference type="PANTHER" id="PTHR31157:SF1">
    <property type="entry name" value="SCP DOMAIN-CONTAINING PROTEIN"/>
    <property type="match status" value="1"/>
</dbReference>
<dbReference type="Gene3D" id="3.40.33.10">
    <property type="entry name" value="CAP"/>
    <property type="match status" value="1"/>
</dbReference>
<feature type="chain" id="PRO_5045119887" description="SCP domain-containing protein" evidence="1">
    <location>
        <begin position="26"/>
        <end position="273"/>
    </location>
</feature>
<dbReference type="InterPro" id="IPR035940">
    <property type="entry name" value="CAP_sf"/>
</dbReference>
<gene>
    <name evidence="3" type="ORF">DAETH_11770</name>
</gene>
<name>A0ABM8ABX3_9DEIO</name>
<keyword evidence="1" id="KW-0732">Signal</keyword>
<keyword evidence="4" id="KW-1185">Reference proteome</keyword>
<organism evidence="3 4">
    <name type="scientific">Deinococcus aetherius</name>
    <dbReference type="NCBI Taxonomy" id="200252"/>
    <lineage>
        <taxon>Bacteria</taxon>
        <taxon>Thermotogati</taxon>
        <taxon>Deinococcota</taxon>
        <taxon>Deinococci</taxon>
        <taxon>Deinococcales</taxon>
        <taxon>Deinococcaceae</taxon>
        <taxon>Deinococcus</taxon>
    </lineage>
</organism>
<evidence type="ECO:0000313" key="4">
    <source>
        <dbReference type="Proteomes" id="UP001064971"/>
    </source>
</evidence>
<proteinExistence type="predicted"/>
<feature type="signal peptide" evidence="1">
    <location>
        <begin position="1"/>
        <end position="25"/>
    </location>
</feature>
<dbReference type="PANTHER" id="PTHR31157">
    <property type="entry name" value="SCP DOMAIN-CONTAINING PROTEIN"/>
    <property type="match status" value="1"/>
</dbReference>
<reference evidence="3" key="1">
    <citation type="submission" date="2022-07" db="EMBL/GenBank/DDBJ databases">
        <title>Complete Genome Sequence of the Radioresistant Bacterium Deinococcus aetherius ST0316, Isolated from the Air Dust collected in Lower Stratosphere above Japan.</title>
        <authorList>
            <person name="Satoh K."/>
            <person name="Hagiwara K."/>
            <person name="Katsumata K."/>
            <person name="Kubo A."/>
            <person name="Yokobori S."/>
            <person name="Yamagishi A."/>
            <person name="Oono Y."/>
            <person name="Narumi I."/>
        </authorList>
    </citation>
    <scope>NUCLEOTIDE SEQUENCE</scope>
    <source>
        <strain evidence="3">ST0316</strain>
    </source>
</reference>